<dbReference type="SUPFAM" id="SSF53720">
    <property type="entry name" value="ALDH-like"/>
    <property type="match status" value="2"/>
</dbReference>
<dbReference type="InterPro" id="IPR016162">
    <property type="entry name" value="Ald_DH_N"/>
</dbReference>
<protein>
    <submittedName>
        <fullName evidence="7">Aldehyde dehydrogenase</fullName>
    </submittedName>
</protein>
<organism evidence="7 8">
    <name type="scientific">Terrybacteria sp. (strain RIFCSPHIGHO2_01_FULL_58_15)</name>
    <dbReference type="NCBI Taxonomy" id="1802363"/>
    <lineage>
        <taxon>Bacteria</taxon>
        <taxon>Candidatus Terryibacteriota</taxon>
    </lineage>
</organism>
<comment type="caution">
    <text evidence="7">The sequence shown here is derived from an EMBL/GenBank/DDBJ whole genome shotgun (WGS) entry which is preliminary data.</text>
</comment>
<proteinExistence type="inferred from homology"/>
<sequence length="804" mass="87068">MDRQQVAQYLATLAYGPAPESPEPALGWLRAHHEKFGHFIGGTLVGPASGRYFPTVNPANGNVLAQIAQGTVADVDAAMQAAKAAFPRWRDLPAVARGKHLYNIQRVMEKHARLFQVLESLDNGKTFRETRDIDVPLAIRHFRYHAGWAVKAAREYPSGKPGGVVAQIIPWNFPLLMLAWKVAPAIAVGNTVVLKPAEFTPLTALLFAEILEEAGLPPGVVNIVTGDGQTGELLVNHSVPWKIAFTGSTEVGRRIRVATANSSKALSLELGGKSAFIVFADADLDSAVEGVVDAIWFNQGQVCCAGSRLLMEESVAEDFLARLRRRMRTLRGVGPGISQLDKAIDIGAINSAQQLEKITRLCRIGQEEGATMWQPESWSCPSDGWFFPPTLFTNVNPASTIAQEEIFGPVLVSMTFRTPAEAVELANNTPYGLAASIWTENIGKALEVAKRVVAGTVWVNSTNLFDAASGFGGYRESGFGREGGPEGVREYLKETHKRSGHYGIEARSVAQKTVEPHVRSEPLLDIDRTYRFLIGGKLARPDGQASFSVRNPAGEVLAVCADANRKDVRNAVRAAREAVPTWANTTADLRGKILCFAAENLEKHQERFAALLQQCGYGTRRAHAEVRKSVDRLLFWGGYADKFGGTVQQVPMPAVVTAIREPRGVLAVRAPDDCPLLGFVSTLGPAFAMGNAVVMVAGKNPLPALELLQILQASEIPASTLNILTAEDPDAAAKVLAEHKDVDALWCYGSKQACAAVKAASVSNMKKTVTNDGHQVDWFGAEGESDRFLWDATNTKNIWIPSGW</sequence>
<name>A0A1G2PNE8_TERXR</name>
<dbReference type="PROSITE" id="PS00687">
    <property type="entry name" value="ALDEHYDE_DEHYDR_GLU"/>
    <property type="match status" value="1"/>
</dbReference>
<evidence type="ECO:0000313" key="7">
    <source>
        <dbReference type="EMBL" id="OHA49846.1"/>
    </source>
</evidence>
<dbReference type="PIRSF" id="PIRSF036490">
    <property type="entry name" value="Aldedh_dupl"/>
    <property type="match status" value="1"/>
</dbReference>
<keyword evidence="2 5" id="KW-0560">Oxidoreductase</keyword>
<reference evidence="7 8" key="1">
    <citation type="journal article" date="2016" name="Nat. Commun.">
        <title>Thousands of microbial genomes shed light on interconnected biogeochemical processes in an aquifer system.</title>
        <authorList>
            <person name="Anantharaman K."/>
            <person name="Brown C.T."/>
            <person name="Hug L.A."/>
            <person name="Sharon I."/>
            <person name="Castelle C.J."/>
            <person name="Probst A.J."/>
            <person name="Thomas B.C."/>
            <person name="Singh A."/>
            <person name="Wilkins M.J."/>
            <person name="Karaoz U."/>
            <person name="Brodie E.L."/>
            <person name="Williams K.H."/>
            <person name="Hubbard S.S."/>
            <person name="Banfield J.F."/>
        </authorList>
    </citation>
    <scope>NUCLEOTIDE SEQUENCE [LARGE SCALE GENOMIC DNA]</scope>
    <source>
        <strain evidence="8">RIFCSPHIGHO2_01_FULL_58_15</strain>
    </source>
</reference>
<evidence type="ECO:0000313" key="8">
    <source>
        <dbReference type="Proteomes" id="UP000178690"/>
    </source>
</evidence>
<dbReference type="EMBL" id="MHST01000003">
    <property type="protein sequence ID" value="OHA49846.1"/>
    <property type="molecule type" value="Genomic_DNA"/>
</dbReference>
<accession>A0A1G2PNE8</accession>
<gene>
    <name evidence="7" type="ORF">A2682_01400</name>
</gene>
<dbReference type="InterPro" id="IPR011408">
    <property type="entry name" value="Aldehyde_DH"/>
</dbReference>
<feature type="domain" description="Aldehyde dehydrogenase" evidence="6">
    <location>
        <begin position="545"/>
        <end position="770"/>
    </location>
</feature>
<evidence type="ECO:0000256" key="5">
    <source>
        <dbReference type="RuleBase" id="RU003345"/>
    </source>
</evidence>
<dbReference type="AlphaFoldDB" id="A0A1G2PNE8"/>
<dbReference type="InterPro" id="IPR015590">
    <property type="entry name" value="Aldehyde_DH_dom"/>
</dbReference>
<dbReference type="InterPro" id="IPR029510">
    <property type="entry name" value="Ald_DH_CS_GLU"/>
</dbReference>
<dbReference type="Gene3D" id="3.40.605.10">
    <property type="entry name" value="Aldehyde Dehydrogenase, Chain A, domain 1"/>
    <property type="match status" value="2"/>
</dbReference>
<evidence type="ECO:0000256" key="2">
    <source>
        <dbReference type="ARBA" id="ARBA00023002"/>
    </source>
</evidence>
<evidence type="ECO:0000256" key="1">
    <source>
        <dbReference type="ARBA" id="ARBA00009986"/>
    </source>
</evidence>
<dbReference type="Pfam" id="PF00171">
    <property type="entry name" value="Aldedh"/>
    <property type="match status" value="2"/>
</dbReference>
<evidence type="ECO:0000256" key="3">
    <source>
        <dbReference type="PIRNR" id="PIRNR036490"/>
    </source>
</evidence>
<dbReference type="Proteomes" id="UP000178690">
    <property type="component" value="Unassembled WGS sequence"/>
</dbReference>
<evidence type="ECO:0000256" key="4">
    <source>
        <dbReference type="PROSITE-ProRule" id="PRU10007"/>
    </source>
</evidence>
<dbReference type="Gene3D" id="3.40.309.10">
    <property type="entry name" value="Aldehyde Dehydrogenase, Chain A, domain 2"/>
    <property type="match status" value="1"/>
</dbReference>
<comment type="similarity">
    <text evidence="1 3 5">Belongs to the aldehyde dehydrogenase family.</text>
</comment>
<feature type="active site" evidence="4">
    <location>
        <position position="269"/>
    </location>
</feature>
<dbReference type="FunFam" id="3.40.309.10:FF:000012">
    <property type="entry name" value="Betaine aldehyde dehydrogenase"/>
    <property type="match status" value="1"/>
</dbReference>
<dbReference type="PANTHER" id="PTHR11699">
    <property type="entry name" value="ALDEHYDE DEHYDROGENASE-RELATED"/>
    <property type="match status" value="1"/>
</dbReference>
<feature type="domain" description="Aldehyde dehydrogenase" evidence="6">
    <location>
        <begin position="51"/>
        <end position="493"/>
    </location>
</feature>
<dbReference type="STRING" id="1802363.A2682_01400"/>
<dbReference type="InterPro" id="IPR016161">
    <property type="entry name" value="Ald_DH/histidinol_DH"/>
</dbReference>
<dbReference type="InterPro" id="IPR016163">
    <property type="entry name" value="Ald_DH_C"/>
</dbReference>
<dbReference type="GO" id="GO:0016620">
    <property type="term" value="F:oxidoreductase activity, acting on the aldehyde or oxo group of donors, NAD or NADP as acceptor"/>
    <property type="evidence" value="ECO:0007669"/>
    <property type="project" value="UniProtKB-UniRule"/>
</dbReference>
<dbReference type="FunFam" id="3.40.605.10:FF:000001">
    <property type="entry name" value="Aldehyde dehydrogenase 1"/>
    <property type="match status" value="1"/>
</dbReference>
<evidence type="ECO:0000259" key="6">
    <source>
        <dbReference type="Pfam" id="PF00171"/>
    </source>
</evidence>